<evidence type="ECO:0000313" key="1">
    <source>
        <dbReference type="EMBL" id="SFG09058.1"/>
    </source>
</evidence>
<keyword evidence="2" id="KW-1185">Reference proteome</keyword>
<gene>
    <name evidence="1" type="ORF">SAMN04487988_101374</name>
</gene>
<dbReference type="SUPFAM" id="SSF55729">
    <property type="entry name" value="Acyl-CoA N-acyltransferases (Nat)"/>
    <property type="match status" value="1"/>
</dbReference>
<dbReference type="OrthoDB" id="823140at2"/>
<evidence type="ECO:0008006" key="3">
    <source>
        <dbReference type="Google" id="ProtNLM"/>
    </source>
</evidence>
<organism evidence="1 2">
    <name type="scientific">Algoriphagus hitonicola</name>
    <dbReference type="NCBI Taxonomy" id="435880"/>
    <lineage>
        <taxon>Bacteria</taxon>
        <taxon>Pseudomonadati</taxon>
        <taxon>Bacteroidota</taxon>
        <taxon>Cytophagia</taxon>
        <taxon>Cytophagales</taxon>
        <taxon>Cyclobacteriaceae</taxon>
        <taxon>Algoriphagus</taxon>
    </lineage>
</organism>
<dbReference type="AlphaFoldDB" id="A0A1I2NZA3"/>
<dbReference type="Proteomes" id="UP000199642">
    <property type="component" value="Unassembled WGS sequence"/>
</dbReference>
<name>A0A1I2NZA3_9BACT</name>
<dbReference type="RefSeq" id="WP_092788539.1">
    <property type="nucleotide sequence ID" value="NZ_FOPC01000001.1"/>
</dbReference>
<evidence type="ECO:0000313" key="2">
    <source>
        <dbReference type="Proteomes" id="UP000199642"/>
    </source>
</evidence>
<dbReference type="EMBL" id="FOPC01000001">
    <property type="protein sequence ID" value="SFG09058.1"/>
    <property type="molecule type" value="Genomic_DNA"/>
</dbReference>
<protein>
    <recommendedName>
        <fullName evidence="3">Acetyltransferase (GNAT) domain-containing protein</fullName>
    </recommendedName>
</protein>
<dbReference type="STRING" id="435880.SAMN04487988_101374"/>
<sequence>MNLKNINEVALGEFTLSVSQGSSCKLDYFLASNFEGPTSSSLLEFVWKKGSKTLACLPVRRKEGGIITSLDKSPFGGIWAHAQLKSGCIQEFIDAVLDQCRIMEIKELHLIQVPKPYEPHSDLINYLLFKSGFELQSILSHQFFVGKKKIKKLVDERFVKTMAKLKQEHAEVRSSSIQHFSFLDNIKKWNQKRGYDFGVDEDSLIKQVSLFPERYFLISIVKNDQPIAHSLAVKLTSNSLYYFLSAIDPASGLKNGGDYMLMKLFQLAVLEKSEFIDLGTSDQISSANHPLMFFKSRFSNDISNKVSWIKFL</sequence>
<dbReference type="InterPro" id="IPR016181">
    <property type="entry name" value="Acyl_CoA_acyltransferase"/>
</dbReference>
<proteinExistence type="predicted"/>
<accession>A0A1I2NZA3</accession>
<reference evidence="2" key="1">
    <citation type="submission" date="2016-10" db="EMBL/GenBank/DDBJ databases">
        <authorList>
            <person name="Varghese N."/>
            <person name="Submissions S."/>
        </authorList>
    </citation>
    <scope>NUCLEOTIDE SEQUENCE [LARGE SCALE GENOMIC DNA]</scope>
    <source>
        <strain evidence="2">DSM 19315</strain>
    </source>
</reference>
<dbReference type="Gene3D" id="3.40.630.30">
    <property type="match status" value="1"/>
</dbReference>